<evidence type="ECO:0000313" key="2">
    <source>
        <dbReference type="EMBL" id="AZI66178.1"/>
    </source>
</evidence>
<proteinExistence type="predicted"/>
<sequence length="152" mass="17644">MKKIIFLLLIFSSASIFSQVTNEKIKTDIVKNFKLINKYYNDKNDYENIKLKKYFTEIIFCANCENNVEDLLNPHIYRDDFLKNNLKEVIGLLSVTEIKKSKIYFNQPSNTYQLSYSTAKPNEKTGFEGASAIIYIRNINGQYKISGVMTIP</sequence>
<name>A0ABM7C5D4_9FLAO</name>
<organism evidence="2 3">
    <name type="scientific">Kaistella daneshvariae</name>
    <dbReference type="NCBI Taxonomy" id="2487074"/>
    <lineage>
        <taxon>Bacteria</taxon>
        <taxon>Pseudomonadati</taxon>
        <taxon>Bacteroidota</taxon>
        <taxon>Flavobacteriia</taxon>
        <taxon>Flavobacteriales</taxon>
        <taxon>Weeksellaceae</taxon>
        <taxon>Chryseobacterium group</taxon>
        <taxon>Kaistella</taxon>
    </lineage>
</organism>
<evidence type="ECO:0000256" key="1">
    <source>
        <dbReference type="SAM" id="SignalP"/>
    </source>
</evidence>
<accession>A0ABM7C5D4</accession>
<dbReference type="RefSeq" id="WP_124756841.1">
    <property type="nucleotide sequence ID" value="NZ_CBCRWA010000001.1"/>
</dbReference>
<feature type="chain" id="PRO_5046059521" description="DUF4440 domain-containing protein" evidence="1">
    <location>
        <begin position="19"/>
        <end position="152"/>
    </location>
</feature>
<feature type="signal peptide" evidence="1">
    <location>
        <begin position="1"/>
        <end position="18"/>
    </location>
</feature>
<keyword evidence="1" id="KW-0732">Signal</keyword>
<dbReference type="EMBL" id="CP034158">
    <property type="protein sequence ID" value="AZI66178.1"/>
    <property type="molecule type" value="Genomic_DNA"/>
</dbReference>
<evidence type="ECO:0000313" key="3">
    <source>
        <dbReference type="Proteomes" id="UP000274483"/>
    </source>
</evidence>
<gene>
    <name evidence="2" type="ORF">EIB71_00115</name>
</gene>
<reference evidence="2 3" key="1">
    <citation type="submission" date="2018-11" db="EMBL/GenBank/DDBJ databases">
        <title>Proposal to divide the Flavobacteriaceae and reorganize its genera based on Amino Acid Identity values calculated from whole genome sequences.</title>
        <authorList>
            <person name="Nicholson A.C."/>
            <person name="Gulvik C.A."/>
            <person name="Whitney A.M."/>
            <person name="Humrighouse B.W."/>
            <person name="Bell M."/>
            <person name="Holmes B."/>
            <person name="Steigerwalt A.G."/>
            <person name="Villarma A."/>
            <person name="Sheth M."/>
            <person name="Batra D."/>
            <person name="Pryor J."/>
            <person name="Bernardet J.-F."/>
            <person name="Hugo C."/>
            <person name="Kampfer P."/>
            <person name="Newman J.D."/>
            <person name="McQuiston J.R."/>
        </authorList>
    </citation>
    <scope>NUCLEOTIDE SEQUENCE [LARGE SCALE GENOMIC DNA]</scope>
    <source>
        <strain evidence="2 3">H3001</strain>
    </source>
</reference>
<keyword evidence="3" id="KW-1185">Reference proteome</keyword>
<protein>
    <recommendedName>
        <fullName evidence="4">DUF4440 domain-containing protein</fullName>
    </recommendedName>
</protein>
<evidence type="ECO:0008006" key="4">
    <source>
        <dbReference type="Google" id="ProtNLM"/>
    </source>
</evidence>
<dbReference type="Proteomes" id="UP000274483">
    <property type="component" value="Chromosome"/>
</dbReference>